<evidence type="ECO:0000256" key="16">
    <source>
        <dbReference type="SAM" id="MobiDB-lite"/>
    </source>
</evidence>
<organism evidence="19 20">
    <name type="scientific">Cellulomonas cellasea</name>
    <dbReference type="NCBI Taxonomy" id="43670"/>
    <lineage>
        <taxon>Bacteria</taxon>
        <taxon>Bacillati</taxon>
        <taxon>Actinomycetota</taxon>
        <taxon>Actinomycetes</taxon>
        <taxon>Micrococcales</taxon>
        <taxon>Cellulomonadaceae</taxon>
        <taxon>Cellulomonas</taxon>
    </lineage>
</organism>
<evidence type="ECO:0000256" key="5">
    <source>
        <dbReference type="ARBA" id="ARBA00022827"/>
    </source>
</evidence>
<protein>
    <recommendedName>
        <fullName evidence="14">Cholesterol oxidase</fullName>
        <ecNumber evidence="13">1.1.3.6</ecNumber>
        <ecNumber evidence="11">5.3.3.1</ecNumber>
    </recommendedName>
    <alternativeName>
        <fullName evidence="15">Cholesterol isomerase</fullName>
    </alternativeName>
</protein>
<comment type="similarity">
    <text evidence="2">Belongs to the GMC oxidoreductase family.</text>
</comment>
<sequence length="631" mass="65605">MVQRYDVVVVGSGFGGSVAALRLAEKGYRVVVLEAGRRFADEDFRTSWYLRTFLWAPALGCFGIQRIHLLRDSLVLAGAGVGGGSLVYGTTLYRPLRAFYEDPQWASITDWEDELAPHYDQAARMLGVTRNPAVTPADALLRRVATRLGREGTVRPTDVGVLFGEPGAAVPDPFFGGAGPARAGCTQCGSCMTGCRVGAKNTLTKNYLHLAERAGVHVEPLTTVTGLAPLPGGGWEVTARETGGRLGRLLGGQGARRRGPGDGAVDAAPRGDGTAGDRERRAAGDGTGRRPGRGGSTWHADHVVLAAGTYGTQTLLHRVRASGALPDLSPRLGELTRTNSEALVGASAPHVDPARDLSTGVAITSSFFVDDATHVEAVRYGRGSNAMALLQTALVPGGTALRRVGGWLGTLARGVATRPVTTVRALTPYRWSERTTIALVMQSLDNSLTTSLAPRLLGVPLPVASRRLTSRQGSGEPNPTWIPQAHATAALLADELGGVAGGSVGDLAAMPMTAHFLGGCPIGATPEDGVLDPYQRVHGYPTLHVLDGAAVTANLGVNPSLTIAAQAERAVSLWPERGGADPRPAQGEPYVRVEPVPPGRPAVPAGAPGALRVRRDDAGAGRPPTAGAVGA</sequence>
<keyword evidence="5" id="KW-0274">FAD</keyword>
<dbReference type="Pfam" id="PF01266">
    <property type="entry name" value="DAO"/>
    <property type="match status" value="1"/>
</dbReference>
<dbReference type="GO" id="GO:0016995">
    <property type="term" value="F:cholesterol oxidase activity"/>
    <property type="evidence" value="ECO:0007669"/>
    <property type="project" value="UniProtKB-EC"/>
</dbReference>
<feature type="domain" description="Glucose-methanol-choline oxidoreductase C-terminal" evidence="18">
    <location>
        <begin position="512"/>
        <end position="567"/>
    </location>
</feature>
<comment type="cofactor">
    <cofactor evidence="1">
        <name>FAD</name>
        <dbReference type="ChEBI" id="CHEBI:57692"/>
    </cofactor>
</comment>
<feature type="region of interest" description="Disordered" evidence="16">
    <location>
        <begin position="575"/>
        <end position="631"/>
    </location>
</feature>
<dbReference type="GO" id="GO:0004769">
    <property type="term" value="F:steroid Delta-isomerase activity"/>
    <property type="evidence" value="ECO:0007669"/>
    <property type="project" value="UniProtKB-EC"/>
</dbReference>
<dbReference type="InterPro" id="IPR006076">
    <property type="entry name" value="FAD-dep_OxRdtase"/>
</dbReference>
<dbReference type="Pfam" id="PF05199">
    <property type="entry name" value="GMC_oxred_C"/>
    <property type="match status" value="1"/>
</dbReference>
<dbReference type="PANTHER" id="PTHR47470">
    <property type="entry name" value="CHOLESTEROL OXIDASE"/>
    <property type="match status" value="1"/>
</dbReference>
<evidence type="ECO:0000313" key="20">
    <source>
        <dbReference type="Proteomes" id="UP000518206"/>
    </source>
</evidence>
<feature type="compositionally biased region" description="Gly residues" evidence="16">
    <location>
        <begin position="244"/>
        <end position="254"/>
    </location>
</feature>
<name>A0A7W4UG15_9CELL</name>
<evidence type="ECO:0000256" key="10">
    <source>
        <dbReference type="ARBA" id="ARBA00023235"/>
    </source>
</evidence>
<dbReference type="EC" id="1.1.3.6" evidence="13"/>
<evidence type="ECO:0000256" key="1">
    <source>
        <dbReference type="ARBA" id="ARBA00001974"/>
    </source>
</evidence>
<evidence type="ECO:0000259" key="17">
    <source>
        <dbReference type="Pfam" id="PF01266"/>
    </source>
</evidence>
<dbReference type="Gene3D" id="3.50.50.60">
    <property type="entry name" value="FAD/NAD(P)-binding domain"/>
    <property type="match status" value="4"/>
</dbReference>
<keyword evidence="3" id="KW-0153">Cholesterol metabolism</keyword>
<dbReference type="EC" id="5.3.3.1" evidence="11"/>
<dbReference type="EMBL" id="JACHVX010000003">
    <property type="protein sequence ID" value="MBB2923520.1"/>
    <property type="molecule type" value="Genomic_DNA"/>
</dbReference>
<comment type="caution">
    <text evidence="19">The sequence shown here is derived from an EMBL/GenBank/DDBJ whole genome shotgun (WGS) entry which is preliminary data.</text>
</comment>
<evidence type="ECO:0000256" key="4">
    <source>
        <dbReference type="ARBA" id="ARBA00022630"/>
    </source>
</evidence>
<evidence type="ECO:0000256" key="14">
    <source>
        <dbReference type="ARBA" id="ARBA00049744"/>
    </source>
</evidence>
<evidence type="ECO:0000256" key="11">
    <source>
        <dbReference type="ARBA" id="ARBA00038856"/>
    </source>
</evidence>
<dbReference type="RefSeq" id="WP_183296343.1">
    <property type="nucleotide sequence ID" value="NZ_JACHVX010000003.1"/>
</dbReference>
<dbReference type="InterPro" id="IPR036188">
    <property type="entry name" value="FAD/NAD-bd_sf"/>
</dbReference>
<dbReference type="PANTHER" id="PTHR47470:SF1">
    <property type="entry name" value="FAD-DEPENDENT OXIDOREDUCTASE 2 FAD BINDING DOMAIN-CONTAINING PROTEIN"/>
    <property type="match status" value="1"/>
</dbReference>
<keyword evidence="7" id="KW-0443">Lipid metabolism</keyword>
<feature type="compositionally biased region" description="Low complexity" evidence="16">
    <location>
        <begin position="263"/>
        <end position="272"/>
    </location>
</feature>
<evidence type="ECO:0000256" key="12">
    <source>
        <dbReference type="ARBA" id="ARBA00049645"/>
    </source>
</evidence>
<evidence type="ECO:0000256" key="3">
    <source>
        <dbReference type="ARBA" id="ARBA00022548"/>
    </source>
</evidence>
<dbReference type="SUPFAM" id="SSF51905">
    <property type="entry name" value="FAD/NAD(P)-binding domain"/>
    <property type="match status" value="1"/>
</dbReference>
<keyword evidence="10" id="KW-0413">Isomerase</keyword>
<gene>
    <name evidence="19" type="ORF">FHR80_002445</name>
</gene>
<feature type="domain" description="FAD dependent oxidoreductase" evidence="17">
    <location>
        <begin position="6"/>
        <end position="242"/>
    </location>
</feature>
<evidence type="ECO:0000256" key="8">
    <source>
        <dbReference type="ARBA" id="ARBA00023166"/>
    </source>
</evidence>
<comment type="pathway">
    <text evidence="12">Steroid metabolism; cholesterol degradation.</text>
</comment>
<evidence type="ECO:0000256" key="15">
    <source>
        <dbReference type="ARBA" id="ARBA00049778"/>
    </source>
</evidence>
<keyword evidence="9" id="KW-0753">Steroid metabolism</keyword>
<dbReference type="Proteomes" id="UP000518206">
    <property type="component" value="Unassembled WGS sequence"/>
</dbReference>
<dbReference type="GO" id="GO:0008203">
    <property type="term" value="P:cholesterol metabolic process"/>
    <property type="evidence" value="ECO:0007669"/>
    <property type="project" value="UniProtKB-KW"/>
</dbReference>
<reference evidence="19 20" key="1">
    <citation type="submission" date="2020-08" db="EMBL/GenBank/DDBJ databases">
        <title>The Agave Microbiome: Exploring the role of microbial communities in plant adaptations to desert environments.</title>
        <authorList>
            <person name="Partida-Martinez L.P."/>
        </authorList>
    </citation>
    <scope>NUCLEOTIDE SEQUENCE [LARGE SCALE GENOMIC DNA]</scope>
    <source>
        <strain evidence="19 20">RAS26</strain>
    </source>
</reference>
<proteinExistence type="inferred from homology"/>
<evidence type="ECO:0000313" key="19">
    <source>
        <dbReference type="EMBL" id="MBB2923520.1"/>
    </source>
</evidence>
<reference evidence="19 20" key="2">
    <citation type="submission" date="2020-08" db="EMBL/GenBank/DDBJ databases">
        <authorList>
            <person name="Partida-Martinez L."/>
            <person name="Huntemann M."/>
            <person name="Clum A."/>
            <person name="Wang J."/>
            <person name="Palaniappan K."/>
            <person name="Ritter S."/>
            <person name="Chen I.-M."/>
            <person name="Stamatis D."/>
            <person name="Reddy T."/>
            <person name="O'Malley R."/>
            <person name="Daum C."/>
            <person name="Shapiro N."/>
            <person name="Ivanova N."/>
            <person name="Kyrpides N."/>
            <person name="Woyke T."/>
        </authorList>
    </citation>
    <scope>NUCLEOTIDE SEQUENCE [LARGE SCALE GENOMIC DNA]</scope>
    <source>
        <strain evidence="19 20">RAS26</strain>
    </source>
</reference>
<evidence type="ECO:0000259" key="18">
    <source>
        <dbReference type="Pfam" id="PF05199"/>
    </source>
</evidence>
<evidence type="ECO:0000256" key="9">
    <source>
        <dbReference type="ARBA" id="ARBA00023221"/>
    </source>
</evidence>
<keyword evidence="4" id="KW-0285">Flavoprotein</keyword>
<dbReference type="InterPro" id="IPR007867">
    <property type="entry name" value="GMC_OxRtase_C"/>
</dbReference>
<evidence type="ECO:0000256" key="13">
    <source>
        <dbReference type="ARBA" id="ARBA00049723"/>
    </source>
</evidence>
<dbReference type="AlphaFoldDB" id="A0A7W4UG15"/>
<accession>A0A7W4UG15</accession>
<dbReference type="InterPro" id="IPR052542">
    <property type="entry name" value="Cholesterol_Oxidase"/>
</dbReference>
<evidence type="ECO:0000256" key="7">
    <source>
        <dbReference type="ARBA" id="ARBA00023098"/>
    </source>
</evidence>
<feature type="region of interest" description="Disordered" evidence="16">
    <location>
        <begin position="231"/>
        <end position="297"/>
    </location>
</feature>
<keyword evidence="8" id="KW-1207">Sterol metabolism</keyword>
<keyword evidence="6 19" id="KW-0560">Oxidoreductase</keyword>
<evidence type="ECO:0000256" key="6">
    <source>
        <dbReference type="ARBA" id="ARBA00023002"/>
    </source>
</evidence>
<evidence type="ECO:0000256" key="2">
    <source>
        <dbReference type="ARBA" id="ARBA00010790"/>
    </source>
</evidence>